<accession>A0ABR2KEQ7</accession>
<gene>
    <name evidence="1" type="ORF">M9Y10_034012</name>
</gene>
<comment type="caution">
    <text evidence="1">The sequence shown here is derived from an EMBL/GenBank/DDBJ whole genome shotgun (WGS) entry which is preliminary data.</text>
</comment>
<dbReference type="SUPFAM" id="SSF48371">
    <property type="entry name" value="ARM repeat"/>
    <property type="match status" value="1"/>
</dbReference>
<dbReference type="Gene3D" id="1.25.10.10">
    <property type="entry name" value="Leucine-rich Repeat Variant"/>
    <property type="match status" value="2"/>
</dbReference>
<dbReference type="InterPro" id="IPR016024">
    <property type="entry name" value="ARM-type_fold"/>
</dbReference>
<organism evidence="1 2">
    <name type="scientific">Tritrichomonas musculus</name>
    <dbReference type="NCBI Taxonomy" id="1915356"/>
    <lineage>
        <taxon>Eukaryota</taxon>
        <taxon>Metamonada</taxon>
        <taxon>Parabasalia</taxon>
        <taxon>Tritrichomonadida</taxon>
        <taxon>Tritrichomonadidae</taxon>
        <taxon>Tritrichomonas</taxon>
    </lineage>
</organism>
<name>A0ABR2KEQ7_9EUKA</name>
<dbReference type="EMBL" id="JAPFFF010000005">
    <property type="protein sequence ID" value="KAK8889266.1"/>
    <property type="molecule type" value="Genomic_DNA"/>
</dbReference>
<keyword evidence="2" id="KW-1185">Reference proteome</keyword>
<dbReference type="InterPro" id="IPR011989">
    <property type="entry name" value="ARM-like"/>
</dbReference>
<protein>
    <submittedName>
        <fullName evidence="1">Uncharacterized protein</fullName>
    </submittedName>
</protein>
<proteinExistence type="predicted"/>
<evidence type="ECO:0000313" key="1">
    <source>
        <dbReference type="EMBL" id="KAK8889266.1"/>
    </source>
</evidence>
<reference evidence="1 2" key="1">
    <citation type="submission" date="2024-04" db="EMBL/GenBank/DDBJ databases">
        <title>Tritrichomonas musculus Genome.</title>
        <authorList>
            <person name="Alves-Ferreira E."/>
            <person name="Grigg M."/>
            <person name="Lorenzi H."/>
            <person name="Galac M."/>
        </authorList>
    </citation>
    <scope>NUCLEOTIDE SEQUENCE [LARGE SCALE GENOMIC DNA]</scope>
    <source>
        <strain evidence="1 2">EAF2021</strain>
    </source>
</reference>
<dbReference type="Proteomes" id="UP001470230">
    <property type="component" value="Unassembled WGS sequence"/>
</dbReference>
<evidence type="ECO:0000313" key="2">
    <source>
        <dbReference type="Proteomes" id="UP001470230"/>
    </source>
</evidence>
<sequence>MEEFFSNLGCSIYKAYVFNLDLTDEQDLINGNDFILNSFIPNESSLENMFDIKSPPQVSSILDFLLKTFNSRNPTLEDIRNFHYSEFIGWVFHTQEDNEIISKAINVFIYLFKADPELAANSDYIINHLSSKDINIVNPSINFLGELFISNPENGLLIIQNEWIIQQLLKLISIFNGSPIVCSNAVNLFSTILYYSLKYNFFDQFIESQLIEKIVDNTLPYFSKFLANVTDAVLILYQIISTKLEMLSIALKKGLENKLIGAFKILSTDQMSSLYKIVRNIAGFCRQGQVKGNILKSIVFYEKTADLIKSKVDIETFDSIITTIDFLGIQFWKDFLKYDIIISLLSIIKSSSYETKKLICSILINIFRNADVSFRREFCGHEVLKLLFSMLDDDDNDDDFGVELISNLASILGNDTDHFLPIFIDLGYDQYLLDLTENEDPRIAELAQAELNTYNFNSFD</sequence>